<proteinExistence type="predicted"/>
<comment type="caution">
    <text evidence="4">The sequence shown here is derived from an EMBL/GenBank/DDBJ whole genome shotgun (WGS) entry which is preliminary data.</text>
</comment>
<dbReference type="Proteomes" id="UP000837803">
    <property type="component" value="Unassembled WGS sequence"/>
</dbReference>
<dbReference type="InterPro" id="IPR011444">
    <property type="entry name" value="DUF1549"/>
</dbReference>
<feature type="domain" description="Cytochrome C Planctomycete-type" evidence="3">
    <location>
        <begin position="54"/>
        <end position="115"/>
    </location>
</feature>
<dbReference type="Pfam" id="PF07587">
    <property type="entry name" value="PSD1"/>
    <property type="match status" value="1"/>
</dbReference>
<dbReference type="Pfam" id="PF07635">
    <property type="entry name" value="PSCyt1"/>
    <property type="match status" value="1"/>
</dbReference>
<dbReference type="InterPro" id="IPR022655">
    <property type="entry name" value="DUF1553"/>
</dbReference>
<evidence type="ECO:0000313" key="4">
    <source>
        <dbReference type="EMBL" id="CAH1000904.1"/>
    </source>
</evidence>
<dbReference type="Pfam" id="PF07583">
    <property type="entry name" value="PSCyt2"/>
    <property type="match status" value="1"/>
</dbReference>
<evidence type="ECO:0000259" key="1">
    <source>
        <dbReference type="Pfam" id="PF07583"/>
    </source>
</evidence>
<dbReference type="InterPro" id="IPR011429">
    <property type="entry name" value="Cyt_c_Planctomycete-type"/>
</dbReference>
<gene>
    <name evidence="4" type="ORF">LEM8419_01943</name>
</gene>
<dbReference type="InterPro" id="IPR013320">
    <property type="entry name" value="ConA-like_dom_sf"/>
</dbReference>
<dbReference type="PANTHER" id="PTHR35889:SF3">
    <property type="entry name" value="F-BOX DOMAIN-CONTAINING PROTEIN"/>
    <property type="match status" value="1"/>
</dbReference>
<organism evidence="4 5">
    <name type="scientific">Neolewinella maritima</name>
    <dbReference type="NCBI Taxonomy" id="1383882"/>
    <lineage>
        <taxon>Bacteria</taxon>
        <taxon>Pseudomonadati</taxon>
        <taxon>Bacteroidota</taxon>
        <taxon>Saprospiria</taxon>
        <taxon>Saprospirales</taxon>
        <taxon>Lewinellaceae</taxon>
        <taxon>Neolewinella</taxon>
    </lineage>
</organism>
<dbReference type="RefSeq" id="WP_238750865.1">
    <property type="nucleotide sequence ID" value="NZ_CAKLPZ010000002.1"/>
</dbReference>
<name>A0ABM9B132_9BACT</name>
<evidence type="ECO:0000259" key="3">
    <source>
        <dbReference type="Pfam" id="PF07635"/>
    </source>
</evidence>
<dbReference type="PROSITE" id="PS51257">
    <property type="entry name" value="PROKAR_LIPOPROTEIN"/>
    <property type="match status" value="1"/>
</dbReference>
<protein>
    <recommendedName>
        <fullName evidence="6">DUF1553 domain-containing protein</fullName>
    </recommendedName>
</protein>
<accession>A0ABM9B132</accession>
<dbReference type="SUPFAM" id="SSF46626">
    <property type="entry name" value="Cytochrome c"/>
    <property type="match status" value="1"/>
</dbReference>
<evidence type="ECO:0000313" key="5">
    <source>
        <dbReference type="Proteomes" id="UP000837803"/>
    </source>
</evidence>
<evidence type="ECO:0008006" key="6">
    <source>
        <dbReference type="Google" id="ProtNLM"/>
    </source>
</evidence>
<reference evidence="4" key="1">
    <citation type="submission" date="2021-12" db="EMBL/GenBank/DDBJ databases">
        <authorList>
            <person name="Rodrigo-Torres L."/>
            <person name="Arahal R. D."/>
            <person name="Lucena T."/>
        </authorList>
    </citation>
    <scope>NUCLEOTIDE SEQUENCE</scope>
    <source>
        <strain evidence="4">CECT 8419</strain>
    </source>
</reference>
<sequence>MLPTLKRFLSFACMASLLTACGPDLKEGVAEAYATLPQDIDFNFHVKPILSDRCYACHGPDARRQQADLRLDTPEGAYASLSSGHGVAIKPGKPAASEMIARINSEDPELVMPTPESNLSLSDYEIAVLTKWVEQGAEYKAHWAFVAPTSPTVPAAGEGWATNDIDRFVAAKLSLENVAPSQEAERPYLIRRAYFDLTGLPPTIADLDKWEAADIPDWYEAMVDELMARPAYGERMANYWMDVARFADSEGYLDDFHHELWPYRDWVIRAYNENLPYDQFLRWQIAGDLLEEPTPDQLLATTFNRTHKQNSEGGIIPEEFRVEYVADRANTVGTAFMGLTVGCARCHDHKYDPLSQKNYYELFGFFNNTVERGDAIFGLNGVQNSMKTDNALSMNAGPTLALPDAETRRIHDYLLHLIEQEEAALTGTLDSASADPLPALRETELKGYIASKTVNHLTFDETPVVEHANGYKLRWNALSQVPGRIGRAVELGPEALTTEGEGSRFERSDPFTVSFWVYTPKFFEEAHVLYNSNTRIQGYRGWDAIIDSNRVHLRLNHAHPYQSIDLRIDEPLRNETWTHFTWSYDGSSDAGGMRVYVDGQLTAPTVLRNHLVRSTRPYGTETGALIYAQYNGLTVGSRFYDEDFGGGRIDELRVLNVEAGDLIARYLYEAPIGEFTLGTDERERREYDDLHRNERSIALQRSLHRLRAREVTTLDTVREVMVMGDDSHVRPTYILNRGVYDEHGAEVSPGVPENLLVWPQGAPRNRLGLARWLLHEDNPLTARVAVNQLWYVMFGRGLVETVEDFGNQGALPSHPDLLDYLAVDFRAHGWDVKRLVKMMVMSSTYRQSSRIREDLSERDPDNYWLARAPRYRRSAEMVRDNALAAADLLNTKVGGASVYPYQPAGLWREVNGHGFSPEYVVDKEEGLYRRSLYTFWKRNSPPPAMLTFDASLRNECQVRRQRSSTPLQALVLLNDPQILEACRVLAANALAATRSEVQATDLIFRRLIGREPTTNEREIMLQYYEGELNYFDDHPFATQEFLATGFHDTDLAAGPTRVAALARVANSVMNTQEGYYKN</sequence>
<feature type="domain" description="DUF1553" evidence="2">
    <location>
        <begin position="765"/>
        <end position="1023"/>
    </location>
</feature>
<dbReference type="EMBL" id="CAKLPZ010000002">
    <property type="protein sequence ID" value="CAH1000904.1"/>
    <property type="molecule type" value="Genomic_DNA"/>
</dbReference>
<keyword evidence="5" id="KW-1185">Reference proteome</keyword>
<dbReference type="PANTHER" id="PTHR35889">
    <property type="entry name" value="CYCLOINULO-OLIGOSACCHARIDE FRUCTANOTRANSFERASE-RELATED"/>
    <property type="match status" value="1"/>
</dbReference>
<dbReference type="SUPFAM" id="SSF49899">
    <property type="entry name" value="Concanavalin A-like lectins/glucanases"/>
    <property type="match status" value="1"/>
</dbReference>
<evidence type="ECO:0000259" key="2">
    <source>
        <dbReference type="Pfam" id="PF07587"/>
    </source>
</evidence>
<feature type="domain" description="DUF1549" evidence="1">
    <location>
        <begin position="165"/>
        <end position="369"/>
    </location>
</feature>
<dbReference type="InterPro" id="IPR036909">
    <property type="entry name" value="Cyt_c-like_dom_sf"/>
</dbReference>
<dbReference type="Pfam" id="PF13385">
    <property type="entry name" value="Laminin_G_3"/>
    <property type="match status" value="1"/>
</dbReference>
<dbReference type="Gene3D" id="2.60.120.200">
    <property type="match status" value="1"/>
</dbReference>